<protein>
    <submittedName>
        <fullName evidence="4">S9 family peptidase</fullName>
    </submittedName>
</protein>
<feature type="domain" description="Peptidase S9 prolyl oligopeptidase catalytic" evidence="2">
    <location>
        <begin position="525"/>
        <end position="712"/>
    </location>
</feature>
<sequence>MKKITLLMVWVACSCLTLQAQPGKGIRWSRDGQSVLKAVPEGITAYPLSGKQAEVKIPAARYTPDGATRPLKIKDFYFSADEKKVLLYTNTRKVWRYETRGDYWVLDVASGKLKQLGKGKPEASLMFAKLSPDGRKAAYVSEHNIYVEDLETGAIKALTTDGTRRFINGTFDWAYEEEFGCRDGFRWSPDGNSIAYWQIDATKIRDFLMINNTDSIYSFNVPVEYPVAGERPSACRVGVADIQSAKTTWLQVPGDQQQHYIPRMEWIPGKNELIIQQLNRKQNHSKVMICDAANGKARTLYEESDSAWIDVKSRWDDDNIAGWDFIRNGKSFIWVSEQDGWRHLYNITLDGKATLLTPGNYDVISIAKIDEANNVIYFLASPQNPTQQYLYRVPLSGGKAERITPADEAGTHDYKISPYGAWAVHEFSNAATYPVSENLQLPAHVSSTGEVKAALKKSAANKDRVEYFEVTTEDGISLNGWMRKPANFDPAKKYPIVFYVYGEPGSATTLDMVMAGRNFLYKGDMAQDGYVYVSMDNRGTPLPRGRNWRKSVYRKVGVLNARDQAMGAKALMKKYSFIDPARTAVWGWSGGGSMTLNLMFQYPEIYKTGIAIAAVGNQLTYDNIYQERYMGLPEENREDFVKGSPITYAGNLQGNLLYIHGTGDDNVHYQNAEMLLNELIKYNKQFQFMAYPNRTHGISEGEGTYEHLSTLYTNYLQTHCAPGGR</sequence>
<feature type="domain" description="Dipeptidylpeptidase IV N-terminal" evidence="3">
    <location>
        <begin position="79"/>
        <end position="432"/>
    </location>
</feature>
<dbReference type="EMBL" id="JAPDNS010000001">
    <property type="protein sequence ID" value="MCW3484814.1"/>
    <property type="molecule type" value="Genomic_DNA"/>
</dbReference>
<dbReference type="PANTHER" id="PTHR11731">
    <property type="entry name" value="PROTEASE FAMILY S9B,C DIPEPTIDYL-PEPTIDASE IV-RELATED"/>
    <property type="match status" value="1"/>
</dbReference>
<name>A0ABT3ILI3_9BACT</name>
<dbReference type="RefSeq" id="WP_264730710.1">
    <property type="nucleotide sequence ID" value="NZ_JAPDNR010000001.1"/>
</dbReference>
<dbReference type="PANTHER" id="PTHR11731:SF193">
    <property type="entry name" value="DIPEPTIDYL PEPTIDASE 9"/>
    <property type="match status" value="1"/>
</dbReference>
<dbReference type="SUPFAM" id="SSF82171">
    <property type="entry name" value="DPP6 N-terminal domain-like"/>
    <property type="match status" value="1"/>
</dbReference>
<reference evidence="4 5" key="1">
    <citation type="submission" date="2022-10" db="EMBL/GenBank/DDBJ databases">
        <title>Chitinophaga nivalis PC15 sp. nov., isolated from Pyeongchang county, South Korea.</title>
        <authorList>
            <person name="Trinh H.N."/>
        </authorList>
    </citation>
    <scope>NUCLEOTIDE SEQUENCE [LARGE SCALE GENOMIC DNA]</scope>
    <source>
        <strain evidence="4 5">PC14</strain>
    </source>
</reference>
<dbReference type="Pfam" id="PF00930">
    <property type="entry name" value="DPPIV_N"/>
    <property type="match status" value="1"/>
</dbReference>
<organism evidence="4 5">
    <name type="scientific">Chitinophaga nivalis</name>
    <dbReference type="NCBI Taxonomy" id="2991709"/>
    <lineage>
        <taxon>Bacteria</taxon>
        <taxon>Pseudomonadati</taxon>
        <taxon>Bacteroidota</taxon>
        <taxon>Chitinophagia</taxon>
        <taxon>Chitinophagales</taxon>
        <taxon>Chitinophagaceae</taxon>
        <taxon>Chitinophaga</taxon>
    </lineage>
</organism>
<dbReference type="InterPro" id="IPR050278">
    <property type="entry name" value="Serine_Prot_S9B/DPPIV"/>
</dbReference>
<evidence type="ECO:0000313" key="5">
    <source>
        <dbReference type="Proteomes" id="UP001207742"/>
    </source>
</evidence>
<feature type="chain" id="PRO_5047530099" evidence="1">
    <location>
        <begin position="21"/>
        <end position="725"/>
    </location>
</feature>
<proteinExistence type="predicted"/>
<accession>A0ABT3ILI3</accession>
<dbReference type="PROSITE" id="PS51257">
    <property type="entry name" value="PROKAR_LIPOPROTEIN"/>
    <property type="match status" value="1"/>
</dbReference>
<dbReference type="Gene3D" id="2.140.10.30">
    <property type="entry name" value="Dipeptidylpeptidase IV, N-terminal domain"/>
    <property type="match status" value="1"/>
</dbReference>
<dbReference type="Pfam" id="PF00326">
    <property type="entry name" value="Peptidase_S9"/>
    <property type="match status" value="1"/>
</dbReference>
<dbReference type="InterPro" id="IPR001375">
    <property type="entry name" value="Peptidase_S9_cat"/>
</dbReference>
<dbReference type="InterPro" id="IPR002469">
    <property type="entry name" value="Peptidase_S9B_N"/>
</dbReference>
<dbReference type="Gene3D" id="3.40.50.1820">
    <property type="entry name" value="alpha/beta hydrolase"/>
    <property type="match status" value="1"/>
</dbReference>
<evidence type="ECO:0000259" key="3">
    <source>
        <dbReference type="Pfam" id="PF00930"/>
    </source>
</evidence>
<evidence type="ECO:0000259" key="2">
    <source>
        <dbReference type="Pfam" id="PF00326"/>
    </source>
</evidence>
<gene>
    <name evidence="4" type="ORF">OL497_12955</name>
</gene>
<comment type="caution">
    <text evidence="4">The sequence shown here is derived from an EMBL/GenBank/DDBJ whole genome shotgun (WGS) entry which is preliminary data.</text>
</comment>
<evidence type="ECO:0000313" key="4">
    <source>
        <dbReference type="EMBL" id="MCW3484814.1"/>
    </source>
</evidence>
<dbReference type="InterPro" id="IPR029058">
    <property type="entry name" value="AB_hydrolase_fold"/>
</dbReference>
<feature type="signal peptide" evidence="1">
    <location>
        <begin position="1"/>
        <end position="20"/>
    </location>
</feature>
<dbReference type="SUPFAM" id="SSF53474">
    <property type="entry name" value="alpha/beta-Hydrolases"/>
    <property type="match status" value="1"/>
</dbReference>
<dbReference type="Proteomes" id="UP001207742">
    <property type="component" value="Unassembled WGS sequence"/>
</dbReference>
<keyword evidence="5" id="KW-1185">Reference proteome</keyword>
<evidence type="ECO:0000256" key="1">
    <source>
        <dbReference type="SAM" id="SignalP"/>
    </source>
</evidence>
<keyword evidence="1" id="KW-0732">Signal</keyword>